<keyword evidence="8" id="KW-0732">Signal</keyword>
<name>A0A5C3QGH6_9AGAR</name>
<keyword evidence="4" id="KW-0479">Metal-binding</keyword>
<evidence type="ECO:0000259" key="9">
    <source>
        <dbReference type="Pfam" id="PF14521"/>
    </source>
</evidence>
<dbReference type="InterPro" id="IPR050414">
    <property type="entry name" value="Fungal_M35_metalloproteases"/>
</dbReference>
<dbReference type="GO" id="GO:0004222">
    <property type="term" value="F:metalloendopeptidase activity"/>
    <property type="evidence" value="ECO:0007669"/>
    <property type="project" value="InterPro"/>
</dbReference>
<comment type="cofactor">
    <cofactor evidence="1">
        <name>Zn(2+)</name>
        <dbReference type="ChEBI" id="CHEBI:29105"/>
    </cofactor>
</comment>
<reference evidence="10 11" key="1">
    <citation type="journal article" date="2019" name="Nat. Ecol. Evol.">
        <title>Megaphylogeny resolves global patterns of mushroom evolution.</title>
        <authorList>
            <person name="Varga T."/>
            <person name="Krizsan K."/>
            <person name="Foldi C."/>
            <person name="Dima B."/>
            <person name="Sanchez-Garcia M."/>
            <person name="Sanchez-Ramirez S."/>
            <person name="Szollosi G.J."/>
            <person name="Szarkandi J.G."/>
            <person name="Papp V."/>
            <person name="Albert L."/>
            <person name="Andreopoulos W."/>
            <person name="Angelini C."/>
            <person name="Antonin V."/>
            <person name="Barry K.W."/>
            <person name="Bougher N.L."/>
            <person name="Buchanan P."/>
            <person name="Buyck B."/>
            <person name="Bense V."/>
            <person name="Catcheside P."/>
            <person name="Chovatia M."/>
            <person name="Cooper J."/>
            <person name="Damon W."/>
            <person name="Desjardin D."/>
            <person name="Finy P."/>
            <person name="Geml J."/>
            <person name="Haridas S."/>
            <person name="Hughes K."/>
            <person name="Justo A."/>
            <person name="Karasinski D."/>
            <person name="Kautmanova I."/>
            <person name="Kiss B."/>
            <person name="Kocsube S."/>
            <person name="Kotiranta H."/>
            <person name="LaButti K.M."/>
            <person name="Lechner B.E."/>
            <person name="Liimatainen K."/>
            <person name="Lipzen A."/>
            <person name="Lukacs Z."/>
            <person name="Mihaltcheva S."/>
            <person name="Morgado L.N."/>
            <person name="Niskanen T."/>
            <person name="Noordeloos M.E."/>
            <person name="Ohm R.A."/>
            <person name="Ortiz-Santana B."/>
            <person name="Ovrebo C."/>
            <person name="Racz N."/>
            <person name="Riley R."/>
            <person name="Savchenko A."/>
            <person name="Shiryaev A."/>
            <person name="Soop K."/>
            <person name="Spirin V."/>
            <person name="Szebenyi C."/>
            <person name="Tomsovsky M."/>
            <person name="Tulloss R.E."/>
            <person name="Uehling J."/>
            <person name="Grigoriev I.V."/>
            <person name="Vagvolgyi C."/>
            <person name="Papp T."/>
            <person name="Martin F.M."/>
            <person name="Miettinen O."/>
            <person name="Hibbett D.S."/>
            <person name="Nagy L.G."/>
        </authorList>
    </citation>
    <scope>NUCLEOTIDE SEQUENCE [LARGE SCALE GENOMIC DNA]</scope>
    <source>
        <strain evidence="10 11">CBS 309.79</strain>
    </source>
</reference>
<evidence type="ECO:0000256" key="2">
    <source>
        <dbReference type="ARBA" id="ARBA00010279"/>
    </source>
</evidence>
<evidence type="ECO:0000313" key="10">
    <source>
        <dbReference type="EMBL" id="TFL00822.1"/>
    </source>
</evidence>
<evidence type="ECO:0000256" key="3">
    <source>
        <dbReference type="ARBA" id="ARBA00022670"/>
    </source>
</evidence>
<dbReference type="Gene3D" id="3.40.390.10">
    <property type="entry name" value="Collagenase (Catalytic Domain)"/>
    <property type="match status" value="1"/>
</dbReference>
<keyword evidence="3" id="KW-0645">Protease</keyword>
<evidence type="ECO:0000256" key="7">
    <source>
        <dbReference type="ARBA" id="ARBA00023049"/>
    </source>
</evidence>
<dbReference type="PANTHER" id="PTHR37016">
    <property type="match status" value="1"/>
</dbReference>
<evidence type="ECO:0000256" key="6">
    <source>
        <dbReference type="ARBA" id="ARBA00022833"/>
    </source>
</evidence>
<gene>
    <name evidence="10" type="ORF">BDV98DRAFT_568774</name>
</gene>
<keyword evidence="11" id="KW-1185">Reference proteome</keyword>
<dbReference type="InterPro" id="IPR024079">
    <property type="entry name" value="MetalloPept_cat_dom_sf"/>
</dbReference>
<evidence type="ECO:0000256" key="4">
    <source>
        <dbReference type="ARBA" id="ARBA00022723"/>
    </source>
</evidence>
<feature type="signal peptide" evidence="8">
    <location>
        <begin position="1"/>
        <end position="16"/>
    </location>
</feature>
<dbReference type="Gene3D" id="2.60.40.2970">
    <property type="match status" value="1"/>
</dbReference>
<comment type="similarity">
    <text evidence="2">Belongs to the peptidase M35 family.</text>
</comment>
<organism evidence="10 11">
    <name type="scientific">Pterulicium gracile</name>
    <dbReference type="NCBI Taxonomy" id="1884261"/>
    <lineage>
        <taxon>Eukaryota</taxon>
        <taxon>Fungi</taxon>
        <taxon>Dikarya</taxon>
        <taxon>Basidiomycota</taxon>
        <taxon>Agaricomycotina</taxon>
        <taxon>Agaricomycetes</taxon>
        <taxon>Agaricomycetidae</taxon>
        <taxon>Agaricales</taxon>
        <taxon>Pleurotineae</taxon>
        <taxon>Pterulaceae</taxon>
        <taxon>Pterulicium</taxon>
    </lineage>
</organism>
<proteinExistence type="inferred from homology"/>
<evidence type="ECO:0000313" key="11">
    <source>
        <dbReference type="Proteomes" id="UP000305067"/>
    </source>
</evidence>
<dbReference type="OrthoDB" id="412874at2759"/>
<feature type="chain" id="PRO_5023142467" description="Lysine-specific metallo-endopeptidase domain-containing protein" evidence="8">
    <location>
        <begin position="17"/>
        <end position="356"/>
    </location>
</feature>
<evidence type="ECO:0000256" key="1">
    <source>
        <dbReference type="ARBA" id="ARBA00001947"/>
    </source>
</evidence>
<dbReference type="PANTHER" id="PTHR37016:SF3">
    <property type="entry name" value="NEUTRAL PROTEASE 2-RELATED"/>
    <property type="match status" value="1"/>
</dbReference>
<accession>A0A5C3QGH6</accession>
<dbReference type="GO" id="GO:0006508">
    <property type="term" value="P:proteolysis"/>
    <property type="evidence" value="ECO:0007669"/>
    <property type="project" value="UniProtKB-KW"/>
</dbReference>
<keyword evidence="5" id="KW-0378">Hydrolase</keyword>
<protein>
    <recommendedName>
        <fullName evidence="9">Lysine-specific metallo-endopeptidase domain-containing protein</fullName>
    </recommendedName>
</protein>
<dbReference type="EMBL" id="ML178827">
    <property type="protein sequence ID" value="TFL00822.1"/>
    <property type="molecule type" value="Genomic_DNA"/>
</dbReference>
<evidence type="ECO:0000256" key="8">
    <source>
        <dbReference type="SAM" id="SignalP"/>
    </source>
</evidence>
<sequence length="356" mass="38708">MFRASVLLSFVSFALALSASDLQVSVKAVSSSVRSIEDIILTAVVTNPTESEVRITSADNILDDANTESFAVSKDGERVVFAGVRMTANLELDTNWVTLPAGASLAVNHTVSQLYDFESHGTGKFTFKPSASFVSDITKVPVTVDVESVTVEVTEDVTFRPLFTRDEVPAGARQSTVNCGDGNRAQILRDSLADARARAGGAAYDIRANPNSVAWNRYFGGANHNDVWWRFDMIAGDLASSGVRQIYCNQDPAGICNRASAYVLLYLSGGAITSSDVYICDSFYNFPNTRDVCGWDINNLGYTKAGVMLHELSHATAATTDVYYCGPVQSLSPAEKFNNADNYQCMAHHIYRQYNC</sequence>
<dbReference type="InterPro" id="IPR029463">
    <property type="entry name" value="Lys_MEP"/>
</dbReference>
<feature type="domain" description="Lysine-specific metallo-endopeptidase" evidence="9">
    <location>
        <begin position="211"/>
        <end position="345"/>
    </location>
</feature>
<dbReference type="SUPFAM" id="SSF55486">
    <property type="entry name" value="Metalloproteases ('zincins'), catalytic domain"/>
    <property type="match status" value="1"/>
</dbReference>
<dbReference type="GO" id="GO:0046872">
    <property type="term" value="F:metal ion binding"/>
    <property type="evidence" value="ECO:0007669"/>
    <property type="project" value="UniProtKB-KW"/>
</dbReference>
<keyword evidence="7" id="KW-0482">Metalloprotease</keyword>
<dbReference type="Pfam" id="PF14521">
    <property type="entry name" value="Aspzincin_M35"/>
    <property type="match status" value="1"/>
</dbReference>
<evidence type="ECO:0000256" key="5">
    <source>
        <dbReference type="ARBA" id="ARBA00022801"/>
    </source>
</evidence>
<keyword evidence="6" id="KW-0862">Zinc</keyword>
<dbReference type="AlphaFoldDB" id="A0A5C3QGH6"/>
<dbReference type="Proteomes" id="UP000305067">
    <property type="component" value="Unassembled WGS sequence"/>
</dbReference>